<comment type="caution">
    <text evidence="11">The sequence shown here is derived from an EMBL/GenBank/DDBJ whole genome shotgun (WGS) entry which is preliminary data.</text>
</comment>
<dbReference type="GO" id="GO:0016973">
    <property type="term" value="P:poly(A)+ mRNA export from nucleus"/>
    <property type="evidence" value="ECO:0007669"/>
    <property type="project" value="TreeGrafter"/>
</dbReference>
<dbReference type="GO" id="GO:0000972">
    <property type="term" value="P:transcription-dependent tethering of RNA polymerase II gene DNA at nuclear periphery"/>
    <property type="evidence" value="ECO:0007669"/>
    <property type="project" value="TreeGrafter"/>
</dbReference>
<keyword evidence="4" id="KW-0509">mRNA transport</keyword>
<evidence type="ECO:0000256" key="1">
    <source>
        <dbReference type="ARBA" id="ARBA00004259"/>
    </source>
</evidence>
<feature type="compositionally biased region" description="Gly residues" evidence="8">
    <location>
        <begin position="1383"/>
        <end position="1400"/>
    </location>
</feature>
<reference evidence="11 12" key="1">
    <citation type="submission" date="2017-03" db="EMBL/GenBank/DDBJ databases">
        <title>Genomes of endolithic fungi from Antarctica.</title>
        <authorList>
            <person name="Coleine C."/>
            <person name="Masonjones S."/>
            <person name="Stajich J.E."/>
        </authorList>
    </citation>
    <scope>NUCLEOTIDE SEQUENCE [LARGE SCALE GENOMIC DNA]</scope>
    <source>
        <strain evidence="11 12">CCFEE 5311</strain>
    </source>
</reference>
<proteinExistence type="inferred from homology"/>
<dbReference type="EMBL" id="NAJP01000003">
    <property type="protein sequence ID" value="TKA48349.1"/>
    <property type="molecule type" value="Genomic_DNA"/>
</dbReference>
<dbReference type="InterPro" id="IPR015943">
    <property type="entry name" value="WD40/YVTN_repeat-like_dom_sf"/>
</dbReference>
<evidence type="ECO:0000256" key="2">
    <source>
        <dbReference type="ARBA" id="ARBA00005569"/>
    </source>
</evidence>
<evidence type="ECO:0000256" key="8">
    <source>
        <dbReference type="SAM" id="MobiDB-lite"/>
    </source>
</evidence>
<name>A0A4V5N9W4_9PEZI</name>
<accession>A0A4V5N9W4</accession>
<evidence type="ECO:0000259" key="10">
    <source>
        <dbReference type="Pfam" id="PF08801"/>
    </source>
</evidence>
<feature type="region of interest" description="Disordered" evidence="8">
    <location>
        <begin position="1"/>
        <end position="102"/>
    </location>
</feature>
<dbReference type="Gene3D" id="1.20.58.1380">
    <property type="match status" value="1"/>
</dbReference>
<dbReference type="GO" id="GO:0017056">
    <property type="term" value="F:structural constituent of nuclear pore"/>
    <property type="evidence" value="ECO:0007669"/>
    <property type="project" value="InterPro"/>
</dbReference>
<feature type="region of interest" description="Disordered" evidence="8">
    <location>
        <begin position="1380"/>
        <end position="1415"/>
    </location>
</feature>
<evidence type="ECO:0000256" key="7">
    <source>
        <dbReference type="ARBA" id="ARBA00023242"/>
    </source>
</evidence>
<organism evidence="11 12">
    <name type="scientific">Friedmanniomyces endolithicus</name>
    <dbReference type="NCBI Taxonomy" id="329885"/>
    <lineage>
        <taxon>Eukaryota</taxon>
        <taxon>Fungi</taxon>
        <taxon>Dikarya</taxon>
        <taxon>Ascomycota</taxon>
        <taxon>Pezizomycotina</taxon>
        <taxon>Dothideomycetes</taxon>
        <taxon>Dothideomycetidae</taxon>
        <taxon>Mycosphaerellales</taxon>
        <taxon>Teratosphaeriaceae</taxon>
        <taxon>Friedmanniomyces</taxon>
    </lineage>
</organism>
<gene>
    <name evidence="11" type="ORF">B0A54_00484</name>
</gene>
<dbReference type="Pfam" id="PF03177">
    <property type="entry name" value="Nucleoporin_C"/>
    <property type="match status" value="1"/>
</dbReference>
<dbReference type="Gene3D" id="2.130.10.10">
    <property type="entry name" value="YVTN repeat-like/Quinoprotein amine dehydrogenase"/>
    <property type="match status" value="1"/>
</dbReference>
<dbReference type="Proteomes" id="UP000310066">
    <property type="component" value="Unassembled WGS sequence"/>
</dbReference>
<dbReference type="STRING" id="329885.A0A4V5N9W4"/>
<dbReference type="InterPro" id="IPR014908">
    <property type="entry name" value="Nucleoporin_Nup133/Nup155_N"/>
</dbReference>
<comment type="similarity">
    <text evidence="2">Belongs to the nucleoporin Nup133 family.</text>
</comment>
<evidence type="ECO:0000259" key="9">
    <source>
        <dbReference type="Pfam" id="PF03177"/>
    </source>
</evidence>
<feature type="domain" description="Nucleoporin Nup133/Nup155-like N-terminal" evidence="10">
    <location>
        <begin position="122"/>
        <end position="565"/>
    </location>
</feature>
<dbReference type="InterPro" id="IPR007187">
    <property type="entry name" value="Nucleoporin_Nup133/Nup155_C"/>
</dbReference>
<evidence type="ECO:0000313" key="11">
    <source>
        <dbReference type="EMBL" id="TKA48349.1"/>
    </source>
</evidence>
<dbReference type="PANTHER" id="PTHR13405:SF11">
    <property type="entry name" value="NUCLEAR PORE COMPLEX PROTEIN NUP133"/>
    <property type="match status" value="1"/>
</dbReference>
<dbReference type="PANTHER" id="PTHR13405">
    <property type="entry name" value="NUCLEAR PORE COMPLEX PROTEIN NUP133"/>
    <property type="match status" value="1"/>
</dbReference>
<dbReference type="SUPFAM" id="SSF117289">
    <property type="entry name" value="Nucleoporin domain"/>
    <property type="match status" value="1"/>
</dbReference>
<keyword evidence="7" id="KW-0539">Nucleus</keyword>
<feature type="compositionally biased region" description="Acidic residues" evidence="8">
    <location>
        <begin position="1406"/>
        <end position="1415"/>
    </location>
</feature>
<dbReference type="Pfam" id="PF08801">
    <property type="entry name" value="Nucleoporin_N"/>
    <property type="match status" value="1"/>
</dbReference>
<keyword evidence="5" id="KW-0653">Protein transport</keyword>
<evidence type="ECO:0008006" key="13">
    <source>
        <dbReference type="Google" id="ProtNLM"/>
    </source>
</evidence>
<evidence type="ECO:0000256" key="3">
    <source>
        <dbReference type="ARBA" id="ARBA00022448"/>
    </source>
</evidence>
<dbReference type="InterPro" id="IPR037624">
    <property type="entry name" value="Nup133-like"/>
</dbReference>
<comment type="subcellular location">
    <subcellularLocation>
        <location evidence="1">Nucleus envelope</location>
    </subcellularLocation>
</comment>
<keyword evidence="6" id="KW-0811">Translocation</keyword>
<dbReference type="GO" id="GO:0031080">
    <property type="term" value="C:nuclear pore outer ring"/>
    <property type="evidence" value="ECO:0007669"/>
    <property type="project" value="TreeGrafter"/>
</dbReference>
<dbReference type="OrthoDB" id="103454at2759"/>
<evidence type="ECO:0000313" key="12">
    <source>
        <dbReference type="Proteomes" id="UP000310066"/>
    </source>
</evidence>
<evidence type="ECO:0000256" key="4">
    <source>
        <dbReference type="ARBA" id="ARBA00022816"/>
    </source>
</evidence>
<protein>
    <recommendedName>
        <fullName evidence="13">Nucleoporin Nup133/Nup155-like C-terminal domain-containing protein</fullName>
    </recommendedName>
</protein>
<feature type="domain" description="Nucleoporin Nup133/Nup155-like C-terminal" evidence="9">
    <location>
        <begin position="674"/>
        <end position="1342"/>
    </location>
</feature>
<keyword evidence="3" id="KW-0813">Transport</keyword>
<evidence type="ECO:0000256" key="6">
    <source>
        <dbReference type="ARBA" id="ARBA00023010"/>
    </source>
</evidence>
<evidence type="ECO:0000256" key="5">
    <source>
        <dbReference type="ARBA" id="ARBA00022927"/>
    </source>
</evidence>
<dbReference type="GO" id="GO:0006606">
    <property type="term" value="P:protein import into nucleus"/>
    <property type="evidence" value="ECO:0007669"/>
    <property type="project" value="TreeGrafter"/>
</dbReference>
<sequence length="1415" mass="156606">MSTQHTAETTTERTLRNPRRRQRSDGDSLKTAPRRKRSKLNENTFATRETTEETEELHPPPHDAAMNGHTRASTTSRKVPPRASRHESIEPTELPMRGGRKPGTATLKHRPLKSDGATVLAQNAVYSVKLLPSTPQELRKEGVEYRGRVLSSSTTTGGSGHGQHLALAVTREKAWVWDYNAPSSASHAARVFDMPFPVRQSEELPFGALVPGVGSSVAASDVGLVLITAGSGKVVYYESIERAASLGLFQERKPGVEGTIGGLAFGERVVDVVAAEHAGFILCLSSGRIVQLTLRDAQGKAKIFTQVLRAGDGNDGFLGSLKGWYSGAGKKDVVAVRTRALDTRGQMQALALTDQCELQTWDLDWSGRYEFRGTRDLRERLVDELKSLDTPKAQGAVDNLVALDFLIADKSVGSTNGNEVTTLGAEHPVQIWMLLRTGVPESTDYHLAYLSFSGNSVYVERVISLDSYHGRPAAQTPRLLLPKPGHTAYVVFGDAIVLAATSVPNVPDDPNWQLHEASYVQPQAFEDATYLQAEKGFVVLDSAAEDMRSGHSSSVAFVKGAGVVRVTVTDPTGDVERTSIPIKSKIEQAVFYGAMQDNILDFSRKGDNQDCGQQVEDAALTVSDEIMRSNTSFISSSPSSMEAHLEYRAKALSALVTHVRQNYPTLSRAAMWQLLWDAEKVAAAQHMWKVFDAHKTSAEAADKEKRVATIVDELVAQLDNRIKLAGAESSSSDDLVRSFFLRGLAHIDFLLSNIGELLKTLGSGVGGPNDKTVRYIAEADELWARAMEAVFTFRAENAHLYGIDSEIFKDGVLSEAAEYLDLPEFWTSTNFMLKASADIPKQSRRFAKMFYEREVSSGKTAAVEKVEHIALANPGLIQICCQVYEERINWLASRSTPQEQERARQMRQTYEQDRYEQFRALASIGVAEQGMLLAEKYRDMLTLTELVVGESQYYVEELRSNKNMSPEERDVALAMMQQVTERIGRYFDKFGDDWANAFFDQAFAGSRAGYMLEEAQKHWKQALTRYLRAEPNRRAKTRICWINDVTAVGDYLHAGEALCEAAVETETRVWAKKVELGMGRLALLAAQEDASGVSPPPGLEELALKPGRESKVLRVQEKLYGHVRVECVGALDRDAELQLAMDTFGKKVGEYGALGQLLTVNLDQLLSHQVLSVEELIEVLTLMDCHTYEDRIERPEANLQGTEFAQALYALDAAAPGMPQARFETLLQLIWKRCYIFDDWSALTKASVEKSSTDSSVMTLLRDTAPWRTHFDLIDSAFLTRPDCRIRILEPSECLDAACRPEDLAYRFPNRDLLDPILQDNQVQDEVLQGFVADRALDDWAKSCLDAAKWAVEDKAERVAGWREKERETQANLETREMRAGRGKGAGKANGHVNGVGKGVNGVLDGDGDVDVEME</sequence>